<dbReference type="EMBL" id="CAUJNA010001254">
    <property type="protein sequence ID" value="CAJ1385572.1"/>
    <property type="molecule type" value="Genomic_DNA"/>
</dbReference>
<evidence type="ECO:0000256" key="1">
    <source>
        <dbReference type="SAM" id="MobiDB-lite"/>
    </source>
</evidence>
<name>A0AA36ID78_9DINO</name>
<comment type="caution">
    <text evidence="2">The sequence shown here is derived from an EMBL/GenBank/DDBJ whole genome shotgun (WGS) entry which is preliminary data.</text>
</comment>
<sequence>MAPLVRLARATAGFGQAEMPPFPWPPCRSSQRMQTAWTLPWISSPLNRSRRSPAGTSTLLRGPVVGRLKEYDGWDFSEIEKEAWRDHPSSRGGNQKLFGLEEKKEEPKQSSEPVMFRKGDKVKLLDLEDEALNGKTGKLLSLVVGTGKFAIELDDSDGADNNTVYVKPKNIKCRCCAACSLSLRGSMRANLIIFLCSHRLTGYAPSGS</sequence>
<dbReference type="AlphaFoldDB" id="A0AA36ID78"/>
<organism evidence="2 3">
    <name type="scientific">Effrenium voratum</name>
    <dbReference type="NCBI Taxonomy" id="2562239"/>
    <lineage>
        <taxon>Eukaryota</taxon>
        <taxon>Sar</taxon>
        <taxon>Alveolata</taxon>
        <taxon>Dinophyceae</taxon>
        <taxon>Suessiales</taxon>
        <taxon>Symbiodiniaceae</taxon>
        <taxon>Effrenium</taxon>
    </lineage>
</organism>
<dbReference type="Proteomes" id="UP001178507">
    <property type="component" value="Unassembled WGS sequence"/>
</dbReference>
<feature type="region of interest" description="Disordered" evidence="1">
    <location>
        <begin position="83"/>
        <end position="113"/>
    </location>
</feature>
<gene>
    <name evidence="2" type="ORF">EVOR1521_LOCUS12152</name>
</gene>
<keyword evidence="3" id="KW-1185">Reference proteome</keyword>
<accession>A0AA36ID78</accession>
<evidence type="ECO:0000313" key="2">
    <source>
        <dbReference type="EMBL" id="CAJ1385572.1"/>
    </source>
</evidence>
<reference evidence="2" key="1">
    <citation type="submission" date="2023-08" db="EMBL/GenBank/DDBJ databases">
        <authorList>
            <person name="Chen Y."/>
            <person name="Shah S."/>
            <person name="Dougan E. K."/>
            <person name="Thang M."/>
            <person name="Chan C."/>
        </authorList>
    </citation>
    <scope>NUCLEOTIDE SEQUENCE</scope>
</reference>
<protein>
    <submittedName>
        <fullName evidence="2">Uncharacterized protein</fullName>
    </submittedName>
</protein>
<feature type="compositionally biased region" description="Basic and acidic residues" evidence="1">
    <location>
        <begin position="99"/>
        <end position="113"/>
    </location>
</feature>
<proteinExistence type="predicted"/>
<evidence type="ECO:0000313" key="3">
    <source>
        <dbReference type="Proteomes" id="UP001178507"/>
    </source>
</evidence>